<proteinExistence type="predicted"/>
<accession>A0ABU5F1B0</accession>
<dbReference type="RefSeq" id="WP_320687069.1">
    <property type="nucleotide sequence ID" value="NZ_JAXBLV010000179.1"/>
</dbReference>
<dbReference type="InterPro" id="IPR027417">
    <property type="entry name" value="P-loop_NTPase"/>
</dbReference>
<dbReference type="Pfam" id="PF13476">
    <property type="entry name" value="AAA_23"/>
    <property type="match status" value="1"/>
</dbReference>
<keyword evidence="5" id="KW-1185">Reference proteome</keyword>
<gene>
    <name evidence="4" type="ORF">R5W23_001755</name>
</gene>
<comment type="caution">
    <text evidence="4">The sequence shown here is derived from an EMBL/GenBank/DDBJ whole genome shotgun (WGS) entry which is preliminary data.</text>
</comment>
<evidence type="ECO:0000259" key="3">
    <source>
        <dbReference type="Pfam" id="PF13476"/>
    </source>
</evidence>
<protein>
    <submittedName>
        <fullName evidence="4">SMC family ATPase</fullName>
    </submittedName>
</protein>
<feature type="coiled-coil region" evidence="1">
    <location>
        <begin position="695"/>
        <end position="729"/>
    </location>
</feature>
<feature type="compositionally biased region" description="Basic and acidic residues" evidence="2">
    <location>
        <begin position="307"/>
        <end position="327"/>
    </location>
</feature>
<feature type="region of interest" description="Disordered" evidence="2">
    <location>
        <begin position="305"/>
        <end position="327"/>
    </location>
</feature>
<name>A0ABU5F1B0_9BACT</name>
<dbReference type="InterPro" id="IPR038729">
    <property type="entry name" value="Rad50/SbcC_AAA"/>
</dbReference>
<dbReference type="SUPFAM" id="SSF52540">
    <property type="entry name" value="P-loop containing nucleoside triphosphate hydrolases"/>
    <property type="match status" value="2"/>
</dbReference>
<reference evidence="5" key="1">
    <citation type="journal article" date="2023" name="Mar. Drugs">
        <title>Gemmata algarum, a Novel Planctomycete Isolated from an Algal Mat, Displays Antimicrobial Activity.</title>
        <authorList>
            <person name="Kumar G."/>
            <person name="Kallscheuer N."/>
            <person name="Kashif M."/>
            <person name="Ahamad S."/>
            <person name="Jagadeeshwari U."/>
            <person name="Pannikurungottu S."/>
            <person name="Haufschild T."/>
            <person name="Kabuu M."/>
            <person name="Sasikala C."/>
            <person name="Jogler C."/>
            <person name="Ramana C."/>
        </authorList>
    </citation>
    <scope>NUCLEOTIDE SEQUENCE [LARGE SCALE GENOMIC DNA]</scope>
    <source>
        <strain evidence="5">JC673</strain>
    </source>
</reference>
<keyword evidence="1" id="KW-0175">Coiled coil</keyword>
<dbReference type="EMBL" id="JAXBLV010000179">
    <property type="protein sequence ID" value="MDY3560520.1"/>
    <property type="molecule type" value="Genomic_DNA"/>
</dbReference>
<dbReference type="PANTHER" id="PTHR32114:SF2">
    <property type="entry name" value="ABC TRANSPORTER ABCH.3"/>
    <property type="match status" value="1"/>
</dbReference>
<feature type="coiled-coil region" evidence="1">
    <location>
        <begin position="175"/>
        <end position="234"/>
    </location>
</feature>
<sequence length="1044" mass="117771">MIPQRVKLSGFLSYKDEQEIRFDGAPLWMLSGTNGSGKSSIFDAVTFALFGHHRGGSQSAAELINKEATTLSVEFDFTSERQLYRIKRTVRKRQSGVASTQQVLKHTHSEITGETWEAVAGTEYKAKFDTWVKDKIGLDYETFTSSVLLLQGKSEKLLDSTPAGRAGVLARIVDLERYQKLHGKADDKRRALKSELEGLTNQLLGVKEVTNEEYAEVEAQILELDEARLRAQERIDHLNALELRARRWTDTQAKLQGVRAKLQGAEKLLGTAVAIEKDHTRLRELRDVLPAVNTIVTERGRVNASERNTDRLTKEREEVTETRRKTDNTLSQLRKKLAALKTTQTENEAKKGHLETRLRELTAVLEKVKQVEDAESEIARLDDELKPFPKDTDARVREFQTEHERLALLAQHVALLDRLHQDRSELTKAVTAERQVRADESRLKAEGIKAKEDFTQLEADAKAAREDRAAKDQAAAEARALARQARELADEFKSMTGVTKCRACGQKLTPEHFADEKKAREAEAKKAEERLKTLTVGAEKARTREDELASKEVTERKRLTDLRDRWKDADAALKQTTADIKRLTEACRQTYFALPDEFKQKLGPSEPADWSAVTYPNRQDLAALNDEARGIELTRRRLKAAQEEAKKAEALRAKLDSARERLARAQRALPGGDPGALRQEYVAKQSEEKSVKAALEAGKKEITATEGDIERYQRAVNNAEQELVTIAGKLELEESSRRQSGESIERAKKALPAAWQKPLETAGLTDRARWQDELDELVTKNTEARYTQLQAARGGLDPLRAEIKQLEGEADAFPEEERRLPDDVRNEVAAARKELDLRNQQHLDALGRRRVLDGYRQQRFELAERFRAVDADHNRHKVLAELLGRDRLQRHLVRQAERQIVDYANAVLDRLSGGQLFMRLVESEAGTDKALDLECANRVTGGGAINVAFLSGSQRFRVAVALALGIGQYASKQHRPIESVIIDEGFGCLDRAGRQVMIQELQNLRGHLHCILLVSHQEEFADAFPDGYKFELQDGATRVSRLVR</sequence>
<feature type="coiled-coil region" evidence="1">
    <location>
        <begin position="621"/>
        <end position="668"/>
    </location>
</feature>
<organism evidence="4 5">
    <name type="scientific">Gemmata algarum</name>
    <dbReference type="NCBI Taxonomy" id="2975278"/>
    <lineage>
        <taxon>Bacteria</taxon>
        <taxon>Pseudomonadati</taxon>
        <taxon>Planctomycetota</taxon>
        <taxon>Planctomycetia</taxon>
        <taxon>Gemmatales</taxon>
        <taxon>Gemmataceae</taxon>
        <taxon>Gemmata</taxon>
    </lineage>
</organism>
<dbReference type="Gene3D" id="3.40.50.300">
    <property type="entry name" value="P-loop containing nucleotide triphosphate hydrolases"/>
    <property type="match status" value="2"/>
</dbReference>
<evidence type="ECO:0000313" key="4">
    <source>
        <dbReference type="EMBL" id="MDY3560520.1"/>
    </source>
</evidence>
<evidence type="ECO:0000256" key="1">
    <source>
        <dbReference type="SAM" id="Coils"/>
    </source>
</evidence>
<feature type="domain" description="Rad50/SbcC-type AAA" evidence="3">
    <location>
        <begin position="5"/>
        <end position="225"/>
    </location>
</feature>
<evidence type="ECO:0000313" key="5">
    <source>
        <dbReference type="Proteomes" id="UP001272242"/>
    </source>
</evidence>
<dbReference type="PANTHER" id="PTHR32114">
    <property type="entry name" value="ABC TRANSPORTER ABCH.3"/>
    <property type="match status" value="1"/>
</dbReference>
<dbReference type="Proteomes" id="UP001272242">
    <property type="component" value="Unassembled WGS sequence"/>
</dbReference>
<evidence type="ECO:0000256" key="2">
    <source>
        <dbReference type="SAM" id="MobiDB-lite"/>
    </source>
</evidence>